<reference evidence="1 2" key="1">
    <citation type="submission" date="2018-12" db="EMBL/GenBank/DDBJ databases">
        <authorList>
            <person name="Feng G."/>
            <person name="Zhu H."/>
        </authorList>
    </citation>
    <scope>NUCLEOTIDE SEQUENCE [LARGE SCALE GENOMIC DNA]</scope>
    <source>
        <strain evidence="1 2">KCTC 12533</strain>
    </source>
</reference>
<evidence type="ECO:0000313" key="2">
    <source>
        <dbReference type="Proteomes" id="UP000273500"/>
    </source>
</evidence>
<name>A0A428KFH0_9BACT</name>
<dbReference type="RefSeq" id="WP_125423816.1">
    <property type="nucleotide sequence ID" value="NZ_RWIT01000015.1"/>
</dbReference>
<sequence length="96" mass="10823">MHLNTDPQAPARRPCLRDLARLTTTLLPPAVVMLTSLDELERRCQEIDATHPQYREETPLVRRYEQQRRAALRGELRLVSATATAAPAFTETATLA</sequence>
<protein>
    <submittedName>
        <fullName evidence="1">Uncharacterized protein</fullName>
    </submittedName>
</protein>
<gene>
    <name evidence="1" type="ORF">EI291_19000</name>
</gene>
<comment type="caution">
    <text evidence="1">The sequence shown here is derived from an EMBL/GenBank/DDBJ whole genome shotgun (WGS) entry which is preliminary data.</text>
</comment>
<organism evidence="1 2">
    <name type="scientific">Hymenobacter rigui</name>
    <dbReference type="NCBI Taxonomy" id="334424"/>
    <lineage>
        <taxon>Bacteria</taxon>
        <taxon>Pseudomonadati</taxon>
        <taxon>Bacteroidota</taxon>
        <taxon>Cytophagia</taxon>
        <taxon>Cytophagales</taxon>
        <taxon>Hymenobacteraceae</taxon>
        <taxon>Hymenobacter</taxon>
    </lineage>
</organism>
<proteinExistence type="predicted"/>
<accession>A0A428KFH0</accession>
<dbReference type="Proteomes" id="UP000273500">
    <property type="component" value="Unassembled WGS sequence"/>
</dbReference>
<keyword evidence="2" id="KW-1185">Reference proteome</keyword>
<evidence type="ECO:0000313" key="1">
    <source>
        <dbReference type="EMBL" id="RSK45201.1"/>
    </source>
</evidence>
<dbReference type="OrthoDB" id="887125at2"/>
<dbReference type="AlphaFoldDB" id="A0A428KFH0"/>
<dbReference type="EMBL" id="RWIT01000015">
    <property type="protein sequence ID" value="RSK45201.1"/>
    <property type="molecule type" value="Genomic_DNA"/>
</dbReference>